<dbReference type="Gene3D" id="3.40.50.300">
    <property type="entry name" value="P-loop containing nucleotide triphosphate hydrolases"/>
    <property type="match status" value="2"/>
</dbReference>
<dbReference type="InterPro" id="IPR003593">
    <property type="entry name" value="AAA+_ATPase"/>
</dbReference>
<dbReference type="PANTHER" id="PTHR43581">
    <property type="entry name" value="ATP/GTP PHOSPHATASE"/>
    <property type="match status" value="1"/>
</dbReference>
<dbReference type="InterPro" id="IPR003959">
    <property type="entry name" value="ATPase_AAA_core"/>
</dbReference>
<proteinExistence type="predicted"/>
<dbReference type="InterPro" id="IPR051396">
    <property type="entry name" value="Bact_Antivir_Def_Nuclease"/>
</dbReference>
<dbReference type="GO" id="GO:0016887">
    <property type="term" value="F:ATP hydrolysis activity"/>
    <property type="evidence" value="ECO:0007669"/>
    <property type="project" value="InterPro"/>
</dbReference>
<dbReference type="SUPFAM" id="SSF52540">
    <property type="entry name" value="P-loop containing nucleoside triphosphate hydrolases"/>
    <property type="match status" value="1"/>
</dbReference>
<reference evidence="2" key="1">
    <citation type="submission" date="2021-03" db="EMBL/GenBank/DDBJ databases">
        <authorList>
            <person name="Wang G."/>
        </authorList>
    </citation>
    <scope>NUCLEOTIDE SEQUENCE</scope>
    <source>
        <strain evidence="2">KCTC 12899</strain>
    </source>
</reference>
<dbReference type="EMBL" id="JAFREP010000020">
    <property type="protein sequence ID" value="MBO1320883.1"/>
    <property type="molecule type" value="Genomic_DNA"/>
</dbReference>
<accession>A0A8J7U3W8</accession>
<organism evidence="2 3">
    <name type="scientific">Acanthopleuribacter pedis</name>
    <dbReference type="NCBI Taxonomy" id="442870"/>
    <lineage>
        <taxon>Bacteria</taxon>
        <taxon>Pseudomonadati</taxon>
        <taxon>Acidobacteriota</taxon>
        <taxon>Holophagae</taxon>
        <taxon>Acanthopleuribacterales</taxon>
        <taxon>Acanthopleuribacteraceae</taxon>
        <taxon>Acanthopleuribacter</taxon>
    </lineage>
</organism>
<dbReference type="PANTHER" id="PTHR43581:SF2">
    <property type="entry name" value="EXCINUCLEASE ATPASE SUBUNIT"/>
    <property type="match status" value="1"/>
</dbReference>
<protein>
    <submittedName>
        <fullName evidence="2">AAA family ATPase</fullName>
    </submittedName>
</protein>
<dbReference type="RefSeq" id="WP_207860858.1">
    <property type="nucleotide sequence ID" value="NZ_JAFREP010000020.1"/>
</dbReference>
<sequence length="415" mass="46739">MYIRKLELKDFRCFSSVELDLARADGEYAGWTVFAGRNGSGKSTLLQAMAALVTGFGEGLFDPAALRRHGQARWTGSLFLEKGKTDQTDAMDLTCRLHWSEQFRKDDRGLQGIEYLEEPGCLLLGYGPYRRLNERSGDALSFAKSRFWADRLQTLFRNDAALTDAITWLREVDYRSLKGDRRGRFQKLKDQSIQILSDGLFPTGVSVLDVDAEGLKVRSGDQVTTLEQLSDGYKAVAALVVDILRHIVRSFGDLDFRMLKSEGKPYPVSYREGIVLIDEVETHLHLSWQREIGFWLKKHFPKIQFLVTTHSPFVCQAADSRGIIRLPDPDSGAPVAHLAADQFDIVVNGNTADAATSDLFGLPFAHADHAEALRTRFAELEAALLYEDLSPEARREKREAFNRLQARLPLGLQER</sequence>
<dbReference type="GO" id="GO:0005524">
    <property type="term" value="F:ATP binding"/>
    <property type="evidence" value="ECO:0007669"/>
    <property type="project" value="InterPro"/>
</dbReference>
<dbReference type="SMART" id="SM00382">
    <property type="entry name" value="AAA"/>
    <property type="match status" value="1"/>
</dbReference>
<evidence type="ECO:0000259" key="1">
    <source>
        <dbReference type="SMART" id="SM00382"/>
    </source>
</evidence>
<dbReference type="InterPro" id="IPR041685">
    <property type="entry name" value="AAA_GajA/Old/RecF-like"/>
</dbReference>
<evidence type="ECO:0000313" key="3">
    <source>
        <dbReference type="Proteomes" id="UP000664417"/>
    </source>
</evidence>
<keyword evidence="3" id="KW-1185">Reference proteome</keyword>
<dbReference type="Proteomes" id="UP000664417">
    <property type="component" value="Unassembled WGS sequence"/>
</dbReference>
<gene>
    <name evidence="2" type="ORF">J3U88_20560</name>
</gene>
<dbReference type="Pfam" id="PF13175">
    <property type="entry name" value="AAA_15"/>
    <property type="match status" value="1"/>
</dbReference>
<dbReference type="Pfam" id="PF13304">
    <property type="entry name" value="AAA_21"/>
    <property type="match status" value="1"/>
</dbReference>
<dbReference type="AlphaFoldDB" id="A0A8J7U3W8"/>
<feature type="domain" description="AAA+ ATPase" evidence="1">
    <location>
        <begin position="28"/>
        <end position="330"/>
    </location>
</feature>
<name>A0A8J7U3W8_9BACT</name>
<comment type="caution">
    <text evidence="2">The sequence shown here is derived from an EMBL/GenBank/DDBJ whole genome shotgun (WGS) entry which is preliminary data.</text>
</comment>
<dbReference type="InterPro" id="IPR027417">
    <property type="entry name" value="P-loop_NTPase"/>
</dbReference>
<evidence type="ECO:0000313" key="2">
    <source>
        <dbReference type="EMBL" id="MBO1320883.1"/>
    </source>
</evidence>